<accession>A0A068RJ15</accession>
<dbReference type="VEuPathDB" id="FungiDB:LCOR_01361.1"/>
<protein>
    <submittedName>
        <fullName evidence="7">Uncharacterized protein</fullName>
    </submittedName>
</protein>
<reference evidence="7" key="1">
    <citation type="submission" date="2013-08" db="EMBL/GenBank/DDBJ databases">
        <title>Gene expansion shapes genome architecture in the human pathogen Lichtheimia corymbifera: an evolutionary genomics analysis in the ancient terrestrial Mucorales (Mucoromycotina).</title>
        <authorList>
            <person name="Schwartze V.U."/>
            <person name="Winter S."/>
            <person name="Shelest E."/>
            <person name="Marcet-Houben M."/>
            <person name="Horn F."/>
            <person name="Wehner S."/>
            <person name="Hoffmann K."/>
            <person name="Riege K."/>
            <person name="Sammeth M."/>
            <person name="Nowrousian M."/>
            <person name="Valiante V."/>
            <person name="Linde J."/>
            <person name="Jacobsen I.D."/>
            <person name="Marz M."/>
            <person name="Brakhage A.A."/>
            <person name="Gabaldon T."/>
            <person name="Bocker S."/>
            <person name="Voigt K."/>
        </authorList>
    </citation>
    <scope>NUCLEOTIDE SEQUENCE [LARGE SCALE GENOMIC DNA]</scope>
    <source>
        <strain evidence="7">FSU 9682</strain>
    </source>
</reference>
<feature type="compositionally biased region" description="Polar residues" evidence="6">
    <location>
        <begin position="283"/>
        <end position="294"/>
    </location>
</feature>
<dbReference type="SMART" id="SM01401">
    <property type="entry name" value="Sds3"/>
    <property type="match status" value="1"/>
</dbReference>
<evidence type="ECO:0000313" key="7">
    <source>
        <dbReference type="EMBL" id="CDH49622.1"/>
    </source>
</evidence>
<organism evidence="7 8">
    <name type="scientific">Lichtheimia corymbifera JMRC:FSU:9682</name>
    <dbReference type="NCBI Taxonomy" id="1263082"/>
    <lineage>
        <taxon>Eukaryota</taxon>
        <taxon>Fungi</taxon>
        <taxon>Fungi incertae sedis</taxon>
        <taxon>Mucoromycota</taxon>
        <taxon>Mucoromycotina</taxon>
        <taxon>Mucoromycetes</taxon>
        <taxon>Mucorales</taxon>
        <taxon>Lichtheimiaceae</taxon>
        <taxon>Lichtheimia</taxon>
    </lineage>
</organism>
<dbReference type="Pfam" id="PF08598">
    <property type="entry name" value="Sds3"/>
    <property type="match status" value="1"/>
</dbReference>
<dbReference type="PANTHER" id="PTHR21964">
    <property type="entry name" value="BREAST CANCER METASTASIS-SUPPRESSOR 1"/>
    <property type="match status" value="1"/>
</dbReference>
<feature type="compositionally biased region" description="Basic residues" evidence="6">
    <location>
        <begin position="243"/>
        <end position="260"/>
    </location>
</feature>
<dbReference type="Proteomes" id="UP000027586">
    <property type="component" value="Unassembled WGS sequence"/>
</dbReference>
<evidence type="ECO:0000256" key="4">
    <source>
        <dbReference type="ARBA" id="ARBA00023163"/>
    </source>
</evidence>
<evidence type="ECO:0000313" key="8">
    <source>
        <dbReference type="Proteomes" id="UP000027586"/>
    </source>
</evidence>
<keyword evidence="5" id="KW-0539">Nucleus</keyword>
<dbReference type="GO" id="GO:0010468">
    <property type="term" value="P:regulation of gene expression"/>
    <property type="evidence" value="ECO:0007669"/>
    <property type="project" value="UniProtKB-ARBA"/>
</dbReference>
<dbReference type="EMBL" id="CBTN010000003">
    <property type="protein sequence ID" value="CDH49622.1"/>
    <property type="molecule type" value="Genomic_DNA"/>
</dbReference>
<dbReference type="InterPro" id="IPR013907">
    <property type="entry name" value="Sds3"/>
</dbReference>
<feature type="compositionally biased region" description="Pro residues" evidence="6">
    <location>
        <begin position="63"/>
        <end position="80"/>
    </location>
</feature>
<keyword evidence="8" id="KW-1185">Reference proteome</keyword>
<keyword evidence="4" id="KW-0804">Transcription</keyword>
<comment type="caution">
    <text evidence="7">The sequence shown here is derived from an EMBL/GenBank/DDBJ whole genome shotgun (WGS) entry which is preliminary data.</text>
</comment>
<sequence length="294" mass="33854">MLPQFGYIVAQAGADAHLPPFQPSLAPPPPPQHQPPPSHSSIPPSQCTTINNNNNNNNTYRLTPPPPHPPPATHYLPPQPKWHHEPSPPPPPPPSSMTPYDLYHAATPWDQGPTKLQEYNDLMTAMNREFIDHRTIIYHNKLKSLREDLERLQDGTHEAFMEAVSDLEAERETTIAHAKDMMNYQLSCIHQRFEKELETTEKEYNTERDNVNTIMLSIIRDKRKQIQEDKDHQSSSLTAMFRDHKKRSLRKRADIRKRQYRQSSAEDTEKEELDREYSLMMGRSNSTTAAVAAQ</sequence>
<proteinExistence type="predicted"/>
<comment type="subcellular location">
    <subcellularLocation>
        <location evidence="1">Nucleus</location>
    </subcellularLocation>
</comment>
<feature type="region of interest" description="Disordered" evidence="6">
    <location>
        <begin position="225"/>
        <end position="294"/>
    </location>
</feature>
<keyword evidence="2" id="KW-0678">Repressor</keyword>
<evidence type="ECO:0000256" key="2">
    <source>
        <dbReference type="ARBA" id="ARBA00022491"/>
    </source>
</evidence>
<evidence type="ECO:0000256" key="3">
    <source>
        <dbReference type="ARBA" id="ARBA00023015"/>
    </source>
</evidence>
<evidence type="ECO:0000256" key="1">
    <source>
        <dbReference type="ARBA" id="ARBA00004123"/>
    </source>
</evidence>
<feature type="region of interest" description="Disordered" evidence="6">
    <location>
        <begin position="17"/>
        <end position="112"/>
    </location>
</feature>
<evidence type="ECO:0000256" key="6">
    <source>
        <dbReference type="SAM" id="MobiDB-lite"/>
    </source>
</evidence>
<feature type="compositionally biased region" description="Pro residues" evidence="6">
    <location>
        <begin position="87"/>
        <end position="96"/>
    </location>
</feature>
<gene>
    <name evidence="7" type="ORF">LCOR_01361.1</name>
</gene>
<dbReference type="STRING" id="1263082.A0A068RJ15"/>
<keyword evidence="3" id="KW-0805">Transcription regulation</keyword>
<dbReference type="GO" id="GO:0005654">
    <property type="term" value="C:nucleoplasm"/>
    <property type="evidence" value="ECO:0007669"/>
    <property type="project" value="UniProtKB-ARBA"/>
</dbReference>
<feature type="compositionally biased region" description="Low complexity" evidence="6">
    <location>
        <begin position="39"/>
        <end position="58"/>
    </location>
</feature>
<evidence type="ECO:0000256" key="5">
    <source>
        <dbReference type="ARBA" id="ARBA00023242"/>
    </source>
</evidence>
<name>A0A068RJ15_9FUNG</name>
<feature type="compositionally biased region" description="Pro residues" evidence="6">
    <location>
        <begin position="20"/>
        <end position="38"/>
    </location>
</feature>
<dbReference type="OrthoDB" id="2271357at2759"/>
<dbReference type="AlphaFoldDB" id="A0A068RJ15"/>